<organism evidence="2 3">
    <name type="scientific">OM182 bacterium MED-G24</name>
    <dbReference type="NCBI Taxonomy" id="1986255"/>
    <lineage>
        <taxon>Bacteria</taxon>
        <taxon>Pseudomonadati</taxon>
        <taxon>Pseudomonadota</taxon>
        <taxon>Gammaproteobacteria</taxon>
        <taxon>OMG group</taxon>
        <taxon>OM182 clade</taxon>
    </lineage>
</organism>
<reference evidence="2 3" key="1">
    <citation type="submission" date="2017-08" db="EMBL/GenBank/DDBJ databases">
        <title>Fine stratification of microbial communities through a metagenomic profile of the photic zone.</title>
        <authorList>
            <person name="Haro-Moreno J.M."/>
            <person name="Lopez-Perez M."/>
            <person name="De La Torre J."/>
            <person name="Picazo A."/>
            <person name="Camacho A."/>
            <person name="Rodriguez-Valera F."/>
        </authorList>
    </citation>
    <scope>NUCLEOTIDE SEQUENCE [LARGE SCALE GENOMIC DNA]</scope>
    <source>
        <strain evidence="2">MED-G24</strain>
    </source>
</reference>
<evidence type="ECO:0000313" key="3">
    <source>
        <dbReference type="Proteomes" id="UP000219327"/>
    </source>
</evidence>
<keyword evidence="1" id="KW-0812">Transmembrane</keyword>
<keyword evidence="1" id="KW-1133">Transmembrane helix</keyword>
<protein>
    <submittedName>
        <fullName evidence="2">Uncharacterized protein</fullName>
    </submittedName>
</protein>
<dbReference type="Proteomes" id="UP000219327">
    <property type="component" value="Unassembled WGS sequence"/>
</dbReference>
<feature type="transmembrane region" description="Helical" evidence="1">
    <location>
        <begin position="55"/>
        <end position="78"/>
    </location>
</feature>
<name>A0A2A5WQL3_9GAMM</name>
<gene>
    <name evidence="2" type="ORF">CNE99_06805</name>
</gene>
<accession>A0A2A5WQL3</accession>
<proteinExistence type="predicted"/>
<dbReference type="AlphaFoldDB" id="A0A2A5WQL3"/>
<evidence type="ECO:0000313" key="2">
    <source>
        <dbReference type="EMBL" id="PDH38825.1"/>
    </source>
</evidence>
<evidence type="ECO:0000256" key="1">
    <source>
        <dbReference type="SAM" id="Phobius"/>
    </source>
</evidence>
<sequence>MTSFEPRANEDNLLQVERQAYLILALFFVFAPMAGAVLLSWLILTDRMIASQTLWILACTFGALTALFILYIVAEAVIKRLFAGRRRAAEPSE</sequence>
<dbReference type="EMBL" id="NTKD01000034">
    <property type="protein sequence ID" value="PDH38825.1"/>
    <property type="molecule type" value="Genomic_DNA"/>
</dbReference>
<comment type="caution">
    <text evidence="2">The sequence shown here is derived from an EMBL/GenBank/DDBJ whole genome shotgun (WGS) entry which is preliminary data.</text>
</comment>
<feature type="transmembrane region" description="Helical" evidence="1">
    <location>
        <begin position="21"/>
        <end position="43"/>
    </location>
</feature>
<keyword evidence="1" id="KW-0472">Membrane</keyword>